<evidence type="ECO:0000313" key="6">
    <source>
        <dbReference type="EMBL" id="AGX06300.1"/>
    </source>
</evidence>
<reference evidence="6 7" key="1">
    <citation type="submission" date="2013-07" db="EMBL/GenBank/DDBJ databases">
        <title>Complete genome sequence of Bacillus infantis NRRL B-14911 that has potential to induce cardiac disease by antigenic mimicry.</title>
        <authorList>
            <person name="Massilamany C."/>
            <person name="Smith T.P.L."/>
            <person name="Loy J.D."/>
            <person name="Barletta R."/>
            <person name="Reddy J."/>
        </authorList>
    </citation>
    <scope>NUCLEOTIDE SEQUENCE [LARGE SCALE GENOMIC DNA]</scope>
    <source>
        <strain evidence="6 7">NRRL B-14911</strain>
    </source>
</reference>
<dbReference type="PATRIC" id="fig|1367477.3.peg.4450"/>
<feature type="domain" description="LTD" evidence="5">
    <location>
        <begin position="603"/>
        <end position="739"/>
    </location>
</feature>
<proteinExistence type="predicted"/>
<name>U5LFR9_9BACI</name>
<evidence type="ECO:0000313" key="7">
    <source>
        <dbReference type="Proteomes" id="UP000017805"/>
    </source>
</evidence>
<dbReference type="KEGG" id="bif:N288_22300"/>
<feature type="signal peptide" evidence="3">
    <location>
        <begin position="1"/>
        <end position="31"/>
    </location>
</feature>
<gene>
    <name evidence="6" type="ORF">N288_22300</name>
</gene>
<dbReference type="Pfam" id="PF00932">
    <property type="entry name" value="LTD"/>
    <property type="match status" value="2"/>
</dbReference>
<dbReference type="Pfam" id="PF00149">
    <property type="entry name" value="Metallophos"/>
    <property type="match status" value="1"/>
</dbReference>
<dbReference type="InterPro" id="IPR001322">
    <property type="entry name" value="Lamin_tail_dom"/>
</dbReference>
<dbReference type="EMBL" id="CP006643">
    <property type="protein sequence ID" value="AGX06300.1"/>
    <property type="molecule type" value="Genomic_DNA"/>
</dbReference>
<feature type="domain" description="LTD" evidence="5">
    <location>
        <begin position="314"/>
        <end position="453"/>
    </location>
</feature>
<dbReference type="Gene3D" id="3.60.21.10">
    <property type="match status" value="1"/>
</dbReference>
<dbReference type="RefSeq" id="WP_009792930.1">
    <property type="nucleotide sequence ID" value="NC_022524.1"/>
</dbReference>
<protein>
    <submittedName>
        <fullName evidence="6">Metallophosphoesterase</fullName>
    </submittedName>
</protein>
<dbReference type="PANTHER" id="PTHR43143:SF5">
    <property type="entry name" value="SECRETED PROTEIN"/>
    <property type="match status" value="1"/>
</dbReference>
<dbReference type="STRING" id="1367477.N288_22300"/>
<keyword evidence="7" id="KW-1185">Reference proteome</keyword>
<dbReference type="InterPro" id="IPR029052">
    <property type="entry name" value="Metallo-depent_PP-like"/>
</dbReference>
<keyword evidence="1 3" id="KW-0732">Signal</keyword>
<evidence type="ECO:0000256" key="1">
    <source>
        <dbReference type="ARBA" id="ARBA00022729"/>
    </source>
</evidence>
<dbReference type="HOGENOM" id="CLU_001340_0_0_9"/>
<sequence>MGKKRSKFGHLLMSSMLTGGMLAPFSSAVQAEEALKLDSLLITEIAPDIKGAEDYEYFELHNPTAQEINLKDFQFYYVYTDGKGGDLPLSFEEYVLKPNETVVLWYNKSSKTKEDFRDHYEAELPDEAILEFTGSGFTGMANTGNRGIKIVDGQNAEVSFASYVRDETGEGLSKHFKSQPESAEMLPFQIKGAPSPGIISAGQISVPEGENNTAPVITHTPADTVEGSQDLQIEAVIEDDQELLTAVVYYQSHASMKWKSVPLVKNGDNTYAAAIPSADYLGGTLSYYIEAADGMNTTAFPADKSMPVQTKIETVQETEPQSKPRLMITEITPDTADVNGKDGYEFIEIYNNADQAINLKDYQIIYRYPNNNQLNWDLAEDKMIEPQSSAVVWIKNGANDETGLESFNENYGTSLDASQVIEIHNDGMANGSERTLIIADDLGTEIAQASYNNSSADVYQNSGITYKTPAAGRDMVKAGISEKAAPGSVLPGQVPSEPVKLSDDSEAPVITHEVQTEIEGGQDAVISATVTDNTEVQAVSLSYRAAEAAEWKTVKMLVSGQAENVYEAVIPEADLRSKQIVYKIEATDGINSSSTGEATADITPAQYAKNEVPPLLITEVVPDSTNVNGLDGYEFIEVYNNTDKPINFKDYKIRYRYPMEGPEADLIWGPEKEDIIIPSGEAVVFWIINTGNTDKTAKDFNSNYSSNLEENKNLFKMVSNGMANTGDRGIVIATNTGREIAASFYNDEPNKKDTAANKGIFYAFPTDKTTKMVKISAGADNATPGAVMKAQVPAAKAELKEDTKAPAIEDLSSITEVNEKEDLQLLFDAADDQDVKTMRLFYRTDSNGAYRSADLQPSYDDGLYHFKIYSPELIGKDKVEYYTLVSDGTHTIESEPAGIKITGGEEETGLRLNVKNDSIVTKETILKAASASGSYENIKLKIDGESVAAETYKALEKQAYFAFDVKKTNLFFQNGVTMGDEVLKIFDDTINSYVTMTVPIEPDKLSLNEPAVISVRSGTKVSPFDQESEENRDDFYIKNARLVLSDGTVIYDPAYSDKEKELTVGDAGSAKPVYDFSFEVPEEKFAAKAYKWNTLEAGEGEHTITATEGADSASSTVIVDNSAPVISASVENGKEYKGSFTLDADVEDEWSGVTSVSATLDGKEVTLPYDTGSAQLDPGSHTFEITAIDLVGNTGKESVVFKTADEHPAKPKALSPEDGAKDVKTDAKLSVEVSDPTNDDLSVRFYKGFEYKPADAEVSVFSNSADREPPAEMIPAGETLLAAAEEDKMNDKDGEYVTTSSVEKFPYQRFEVKVDSEVDETDIIQIDWEGKSLLGRKVSMYVWNFDSEKWEVQQWKVADQDDFTLTASVQGKQYMKDQKIQVMVQDEISAETPFDYTMVWMSDTQYYSESYPHIYKKMVDWVAANKENLKIPYVFHTGDLVDVSTDPQQWAYADEYMNVLEDANIPYGVLAGNHDVDHKTNDYTQYSQYFGEERFADKPYYGGSYKDNRGHYDLISVNGNDYIMVYMGWGVEDADLEWLKDVLAQYPDRMAFLNFHEYLLVSGNRSPLGNKIFEEIVKPNKNVLAVLCGHYHDSETLVDEIDDDGDGTPDRKVYQMLADYQGGPEGGQGYMRLLHVNPSENKIYVKTYSPYLNDYNFYDADSYPGKDEFVIDLPLEPKEKVVSTDRLEVKVYTDSQIGETQTLSGKKAAETGWAGLEANKLYGWYVRVNDEFSGEALSDIWSFTTGNGTGGGDNGNQGPAQPSQPPAAPPAEQKPGEILLPAGAVQIERKQNEIVTAVQGSQVPGIISMLNGEKKVIPIMLEKTAKGETAAASIPAVLFRDAAAKQKDAFIRIKNGEASITLPVSQIQTAELAEKMGTDVENLSIVISVNEAAEPAFKEMAEKNKLTLASKVMEFTAEAAAGEKKQALENFSSYLNYELAGSKEFNAKTASVIRLNSTGAISSVPALFKGRTAEFKSLAGTVFAVSEDKVSFPDVDRKSWPADYIETLASKHIIKGKADGTYAPLEEMTRAQFTVLLVRALGLPAVDYDNRFKDVKGTEWFNSEGELMAAVQTGIIQGKEDGNFAPNERVTRAQAAAMISRAMDIPFIGFNKNVLEESKKASDFKDAAQFAPWAKEGIEAVYQAGIVSGREDGRFDPNGYTRRDHMAKILANFLIAAGLMDDTITK</sequence>
<dbReference type="InterPro" id="IPR001119">
    <property type="entry name" value="SLH_dom"/>
</dbReference>
<dbReference type="SUPFAM" id="SSF56300">
    <property type="entry name" value="Metallo-dependent phosphatases"/>
    <property type="match status" value="1"/>
</dbReference>
<dbReference type="InterPro" id="IPR051918">
    <property type="entry name" value="STPP_CPPED1"/>
</dbReference>
<evidence type="ECO:0000256" key="3">
    <source>
        <dbReference type="SAM" id="SignalP"/>
    </source>
</evidence>
<accession>U5LFR9</accession>
<feature type="domain" description="SLH" evidence="4">
    <location>
        <begin position="2121"/>
        <end position="2184"/>
    </location>
</feature>
<feature type="domain" description="LTD" evidence="5">
    <location>
        <begin position="26"/>
        <end position="165"/>
    </location>
</feature>
<dbReference type="Proteomes" id="UP000017805">
    <property type="component" value="Chromosome"/>
</dbReference>
<dbReference type="InterPro" id="IPR004843">
    <property type="entry name" value="Calcineurin-like_PHP"/>
</dbReference>
<dbReference type="PROSITE" id="PS51272">
    <property type="entry name" value="SLH"/>
    <property type="match status" value="3"/>
</dbReference>
<dbReference type="Pfam" id="PF00395">
    <property type="entry name" value="SLH"/>
    <property type="match status" value="3"/>
</dbReference>
<feature type="chain" id="PRO_5004662471" evidence="3">
    <location>
        <begin position="32"/>
        <end position="2186"/>
    </location>
</feature>
<dbReference type="PANTHER" id="PTHR43143">
    <property type="entry name" value="METALLOPHOSPHOESTERASE, CALCINEURIN SUPERFAMILY"/>
    <property type="match status" value="1"/>
</dbReference>
<dbReference type="PROSITE" id="PS51841">
    <property type="entry name" value="LTD"/>
    <property type="match status" value="3"/>
</dbReference>
<feature type="region of interest" description="Disordered" evidence="2">
    <location>
        <begin position="487"/>
        <end position="506"/>
    </location>
</feature>
<dbReference type="InterPro" id="IPR036415">
    <property type="entry name" value="Lamin_tail_dom_sf"/>
</dbReference>
<dbReference type="GO" id="GO:0016787">
    <property type="term" value="F:hydrolase activity"/>
    <property type="evidence" value="ECO:0007669"/>
    <property type="project" value="InterPro"/>
</dbReference>
<feature type="domain" description="SLH" evidence="4">
    <location>
        <begin position="1988"/>
        <end position="2051"/>
    </location>
</feature>
<evidence type="ECO:0000256" key="2">
    <source>
        <dbReference type="SAM" id="MobiDB-lite"/>
    </source>
</evidence>
<organism evidence="6 7">
    <name type="scientific">Bacillus infantis NRRL B-14911</name>
    <dbReference type="NCBI Taxonomy" id="1367477"/>
    <lineage>
        <taxon>Bacteria</taxon>
        <taxon>Bacillati</taxon>
        <taxon>Bacillota</taxon>
        <taxon>Bacilli</taxon>
        <taxon>Bacillales</taxon>
        <taxon>Bacillaceae</taxon>
        <taxon>Bacillus</taxon>
    </lineage>
</organism>
<feature type="region of interest" description="Disordered" evidence="2">
    <location>
        <begin position="1744"/>
        <end position="1775"/>
    </location>
</feature>
<evidence type="ECO:0000259" key="5">
    <source>
        <dbReference type="PROSITE" id="PS51841"/>
    </source>
</evidence>
<dbReference type="Gene3D" id="2.60.40.1260">
    <property type="entry name" value="Lamin Tail domain"/>
    <property type="match status" value="1"/>
</dbReference>
<dbReference type="OrthoDB" id="9772095at2"/>
<dbReference type="SUPFAM" id="SSF74853">
    <property type="entry name" value="Lamin A/C globular tail domain"/>
    <property type="match status" value="3"/>
</dbReference>
<evidence type="ECO:0000259" key="4">
    <source>
        <dbReference type="PROSITE" id="PS51272"/>
    </source>
</evidence>
<feature type="domain" description="SLH" evidence="4">
    <location>
        <begin position="2052"/>
        <end position="2113"/>
    </location>
</feature>